<organism evidence="1 2">
    <name type="scientific">Palleronia aestuarii</name>
    <dbReference type="NCBI Taxonomy" id="568105"/>
    <lineage>
        <taxon>Bacteria</taxon>
        <taxon>Pseudomonadati</taxon>
        <taxon>Pseudomonadota</taxon>
        <taxon>Alphaproteobacteria</taxon>
        <taxon>Rhodobacterales</taxon>
        <taxon>Roseobacteraceae</taxon>
        <taxon>Palleronia</taxon>
    </lineage>
</organism>
<comment type="caution">
    <text evidence="1">The sequence shown here is derived from an EMBL/GenBank/DDBJ whole genome shotgun (WGS) entry which is preliminary data.</text>
</comment>
<proteinExistence type="predicted"/>
<dbReference type="OrthoDB" id="9953573at2"/>
<dbReference type="EMBL" id="QKZL01000001">
    <property type="protein sequence ID" value="PZX19836.1"/>
    <property type="molecule type" value="Genomic_DNA"/>
</dbReference>
<keyword evidence="2" id="KW-1185">Reference proteome</keyword>
<protein>
    <submittedName>
        <fullName evidence="1">Uncharacterized protein</fullName>
    </submittedName>
</protein>
<dbReference type="RefSeq" id="WP_146259376.1">
    <property type="nucleotide sequence ID" value="NZ_QKZL01000001.1"/>
</dbReference>
<name>A0A2W7P334_9RHOB</name>
<accession>A0A2W7P334</accession>
<evidence type="ECO:0000313" key="1">
    <source>
        <dbReference type="EMBL" id="PZX19836.1"/>
    </source>
</evidence>
<evidence type="ECO:0000313" key="2">
    <source>
        <dbReference type="Proteomes" id="UP000248916"/>
    </source>
</evidence>
<dbReference type="AlphaFoldDB" id="A0A2W7P334"/>
<reference evidence="1 2" key="1">
    <citation type="submission" date="2018-06" db="EMBL/GenBank/DDBJ databases">
        <title>Genomic Encyclopedia of Archaeal and Bacterial Type Strains, Phase II (KMG-II): from individual species to whole genera.</title>
        <authorList>
            <person name="Goeker M."/>
        </authorList>
    </citation>
    <scope>NUCLEOTIDE SEQUENCE [LARGE SCALE GENOMIC DNA]</scope>
    <source>
        <strain evidence="1 2">DSM 22009</strain>
    </source>
</reference>
<gene>
    <name evidence="1" type="ORF">LX81_00299</name>
</gene>
<sequence>MAWNVQELQIAIFAPSATDVSATACYEALLGEECITSQTNKFARPDKPFLAQASGQIGETEVTVQTQDGRLDIFFRARSSQNFPTLLPFLDAETFMEKVLSNFEFLSKATPDCYRQAIVINDGVEFKNERKAIDAFCEYTGLGIDRSGLIATDLNLQFNSRISLESGAQINRLKRIGVDVMSLYQAPPPFFLVGQTDMHQKPIKQSFILNTVSDYNSVPTGVISSSQQRVRFSEMFGMMKEAEANG</sequence>
<dbReference type="Proteomes" id="UP000248916">
    <property type="component" value="Unassembled WGS sequence"/>
</dbReference>